<keyword evidence="2" id="KW-0238">DNA-binding</keyword>
<proteinExistence type="predicted"/>
<keyword evidence="3" id="KW-0804">Transcription</keyword>
<protein>
    <submittedName>
        <fullName evidence="5">AraC family transcriptional regulator</fullName>
    </submittedName>
</protein>
<dbReference type="AlphaFoldDB" id="A0AB39KRX4"/>
<dbReference type="SMART" id="SM00342">
    <property type="entry name" value="HTH_ARAC"/>
    <property type="match status" value="1"/>
</dbReference>
<dbReference type="SUPFAM" id="SSF46689">
    <property type="entry name" value="Homeodomain-like"/>
    <property type="match status" value="2"/>
</dbReference>
<dbReference type="PROSITE" id="PS00041">
    <property type="entry name" value="HTH_ARAC_FAMILY_1"/>
    <property type="match status" value="1"/>
</dbReference>
<dbReference type="Pfam" id="PF12833">
    <property type="entry name" value="HTH_18"/>
    <property type="match status" value="1"/>
</dbReference>
<dbReference type="SUPFAM" id="SSF55136">
    <property type="entry name" value="Probable bacterial effector-binding domain"/>
    <property type="match status" value="1"/>
</dbReference>
<dbReference type="InterPro" id="IPR029442">
    <property type="entry name" value="GyrI-like"/>
</dbReference>
<accession>A0AB39KRX4</accession>
<evidence type="ECO:0000256" key="2">
    <source>
        <dbReference type="ARBA" id="ARBA00023125"/>
    </source>
</evidence>
<reference evidence="5" key="1">
    <citation type="submission" date="2024-06" db="EMBL/GenBank/DDBJ databases">
        <title>Caulobacter inopinatus, sp. nov.</title>
        <authorList>
            <person name="Donachie S.P."/>
        </authorList>
    </citation>
    <scope>NUCLEOTIDE SEQUENCE</scope>
    <source>
        <strain evidence="5">73W</strain>
    </source>
</reference>
<gene>
    <name evidence="5" type="ORF">ABOZ73_16735</name>
</gene>
<dbReference type="GO" id="GO:0043565">
    <property type="term" value="F:sequence-specific DNA binding"/>
    <property type="evidence" value="ECO:0007669"/>
    <property type="project" value="InterPro"/>
</dbReference>
<evidence type="ECO:0000259" key="4">
    <source>
        <dbReference type="PROSITE" id="PS01124"/>
    </source>
</evidence>
<dbReference type="SMART" id="SM00871">
    <property type="entry name" value="AraC_E_bind"/>
    <property type="match status" value="1"/>
</dbReference>
<dbReference type="Pfam" id="PF06445">
    <property type="entry name" value="GyrI-like"/>
    <property type="match status" value="1"/>
</dbReference>
<dbReference type="PANTHER" id="PTHR40055">
    <property type="entry name" value="TRANSCRIPTIONAL REGULATOR YGIV-RELATED"/>
    <property type="match status" value="1"/>
</dbReference>
<feature type="domain" description="HTH araC/xylS-type" evidence="4">
    <location>
        <begin position="14"/>
        <end position="113"/>
    </location>
</feature>
<dbReference type="PRINTS" id="PR00032">
    <property type="entry name" value="HTHARAC"/>
</dbReference>
<dbReference type="InterPro" id="IPR020449">
    <property type="entry name" value="Tscrpt_reg_AraC-type_HTH"/>
</dbReference>
<evidence type="ECO:0000313" key="5">
    <source>
        <dbReference type="EMBL" id="XDO96399.1"/>
    </source>
</evidence>
<organism evidence="5">
    <name type="scientific">Caulobacter sp. 73W</name>
    <dbReference type="NCBI Taxonomy" id="3161137"/>
    <lineage>
        <taxon>Bacteria</taxon>
        <taxon>Pseudomonadati</taxon>
        <taxon>Pseudomonadota</taxon>
        <taxon>Alphaproteobacteria</taxon>
        <taxon>Caulobacterales</taxon>
        <taxon>Caulobacteraceae</taxon>
        <taxon>Caulobacter</taxon>
    </lineage>
</organism>
<dbReference type="PANTHER" id="PTHR40055:SF1">
    <property type="entry name" value="TRANSCRIPTIONAL REGULATOR YGIV-RELATED"/>
    <property type="match status" value="1"/>
</dbReference>
<name>A0AB39KRX4_9CAUL</name>
<sequence length="294" mass="32886">MAVMNESPYHARLQRVLDHIDRNLDGDLDLETLSGVAAFSPHHFHRQFSALLGLSLGRYVQLARLKRAASRLAYRPKDPILQIALDCGYAGPEAFARAFRQRVGQSPSAFRRQPDWSPWHAAQAPLVQARSKIMTHAFTDADVRIIDFPETPVARLSQHGDPAKLGDTIRRFIAWRREAGLPPRLSATFNILPVDPETTEPGDYRLDLCAATSLPVPDNPHGVVADRIPRGRCAVVRQTGSGDDLRPAAQFLYADWLPRSGEELRDFPLFAQRVTFFPDVPEGEAVTDLFLPLR</sequence>
<dbReference type="PROSITE" id="PS01124">
    <property type="entry name" value="HTH_ARAC_FAMILY_2"/>
    <property type="match status" value="1"/>
</dbReference>
<dbReference type="InterPro" id="IPR010499">
    <property type="entry name" value="AraC_E-bd"/>
</dbReference>
<dbReference type="InterPro" id="IPR050908">
    <property type="entry name" value="SmbC-like"/>
</dbReference>
<dbReference type="RefSeq" id="WP_369059251.1">
    <property type="nucleotide sequence ID" value="NZ_CP158375.1"/>
</dbReference>
<dbReference type="InterPro" id="IPR018060">
    <property type="entry name" value="HTH_AraC"/>
</dbReference>
<dbReference type="InterPro" id="IPR018062">
    <property type="entry name" value="HTH_AraC-typ_CS"/>
</dbReference>
<dbReference type="Gene3D" id="1.10.10.60">
    <property type="entry name" value="Homeodomain-like"/>
    <property type="match status" value="2"/>
</dbReference>
<dbReference type="GO" id="GO:0003700">
    <property type="term" value="F:DNA-binding transcription factor activity"/>
    <property type="evidence" value="ECO:0007669"/>
    <property type="project" value="InterPro"/>
</dbReference>
<dbReference type="InterPro" id="IPR009057">
    <property type="entry name" value="Homeodomain-like_sf"/>
</dbReference>
<dbReference type="InterPro" id="IPR011256">
    <property type="entry name" value="Reg_factor_effector_dom_sf"/>
</dbReference>
<evidence type="ECO:0000256" key="1">
    <source>
        <dbReference type="ARBA" id="ARBA00023015"/>
    </source>
</evidence>
<dbReference type="EMBL" id="CP158375">
    <property type="protein sequence ID" value="XDO96399.1"/>
    <property type="molecule type" value="Genomic_DNA"/>
</dbReference>
<dbReference type="Gene3D" id="3.20.80.10">
    <property type="entry name" value="Regulatory factor, effector binding domain"/>
    <property type="match status" value="1"/>
</dbReference>
<keyword evidence="1" id="KW-0805">Transcription regulation</keyword>
<evidence type="ECO:0000256" key="3">
    <source>
        <dbReference type="ARBA" id="ARBA00023163"/>
    </source>
</evidence>